<gene>
    <name evidence="1" type="ordered locus">Desor_5466</name>
</gene>
<protein>
    <submittedName>
        <fullName evidence="1">Glycerol-3-phosphate responsive antiterminator (MRNA-binding)</fullName>
    </submittedName>
</protein>
<proteinExistence type="predicted"/>
<dbReference type="GO" id="GO:0006355">
    <property type="term" value="P:regulation of DNA-templated transcription"/>
    <property type="evidence" value="ECO:0007669"/>
    <property type="project" value="InterPro"/>
</dbReference>
<name>G7WGA8_DESOD</name>
<reference evidence="2" key="1">
    <citation type="submission" date="2011-11" db="EMBL/GenBank/DDBJ databases">
        <title>Complete sequence of Desulfosporosinus orientis DSM 765.</title>
        <authorList>
            <person name="Lucas S."/>
            <person name="Han J."/>
            <person name="Lapidus A."/>
            <person name="Cheng J.-F."/>
            <person name="Goodwin L."/>
            <person name="Pitluck S."/>
            <person name="Peters L."/>
            <person name="Ovchinnikova G."/>
            <person name="Teshima H."/>
            <person name="Detter J.C."/>
            <person name="Han C."/>
            <person name="Tapia R."/>
            <person name="Land M."/>
            <person name="Hauser L."/>
            <person name="Kyrpides N."/>
            <person name="Ivanova N."/>
            <person name="Pagani I."/>
            <person name="Pester M."/>
            <person name="Spring S."/>
            <person name="Ollivier B."/>
            <person name="Rattei T."/>
            <person name="Klenk H.-P."/>
            <person name="Wagner M."/>
            <person name="Loy A."/>
            <person name="Woyke T."/>
        </authorList>
    </citation>
    <scope>NUCLEOTIDE SEQUENCE [LARGE SCALE GENOMIC DNA]</scope>
    <source>
        <strain evidence="2">ATCC 19365 / DSM 765 / NCIMB 8382 / VKM B-1628</strain>
    </source>
</reference>
<dbReference type="KEGG" id="dor:Desor_5466"/>
<dbReference type="Gene3D" id="3.20.20.70">
    <property type="entry name" value="Aldolase class I"/>
    <property type="match status" value="1"/>
</dbReference>
<dbReference type="PATRIC" id="fig|768706.3.peg.5568"/>
<dbReference type="GO" id="GO:0006071">
    <property type="term" value="P:glycerol metabolic process"/>
    <property type="evidence" value="ECO:0007669"/>
    <property type="project" value="InterPro"/>
</dbReference>
<evidence type="ECO:0000313" key="2">
    <source>
        <dbReference type="Proteomes" id="UP000006346"/>
    </source>
</evidence>
<dbReference type="AlphaFoldDB" id="G7WGA8"/>
<dbReference type="eggNOG" id="COG1954">
    <property type="taxonomic scope" value="Bacteria"/>
</dbReference>
<dbReference type="PANTHER" id="PTHR35787">
    <property type="entry name" value="GLYCEROL UPTAKE OPERON ANTITERMINATOR REGULATORY PROTEIN"/>
    <property type="match status" value="1"/>
</dbReference>
<reference evidence="1 2" key="2">
    <citation type="journal article" date="2012" name="J. Bacteriol.">
        <title>Complete genome sequences of Desulfosporosinus orientis DSM765T, Desulfosporosinus youngiae DSM17734T, Desulfosporosinus meridiei DSM13257T, and Desulfosporosinus acidiphilus DSM22704T.</title>
        <authorList>
            <person name="Pester M."/>
            <person name="Brambilla E."/>
            <person name="Alazard D."/>
            <person name="Rattei T."/>
            <person name="Weinmaier T."/>
            <person name="Han J."/>
            <person name="Lucas S."/>
            <person name="Lapidus A."/>
            <person name="Cheng J.F."/>
            <person name="Goodwin L."/>
            <person name="Pitluck S."/>
            <person name="Peters L."/>
            <person name="Ovchinnikova G."/>
            <person name="Teshima H."/>
            <person name="Detter J.C."/>
            <person name="Han C.S."/>
            <person name="Tapia R."/>
            <person name="Land M.L."/>
            <person name="Hauser L."/>
            <person name="Kyrpides N.C."/>
            <person name="Ivanova N.N."/>
            <person name="Pagani I."/>
            <person name="Huntmann M."/>
            <person name="Wei C.L."/>
            <person name="Davenport K.W."/>
            <person name="Daligault H."/>
            <person name="Chain P.S."/>
            <person name="Chen A."/>
            <person name="Mavromatis K."/>
            <person name="Markowitz V."/>
            <person name="Szeto E."/>
            <person name="Mikhailova N."/>
            <person name="Pati A."/>
            <person name="Wagner M."/>
            <person name="Woyke T."/>
            <person name="Ollivier B."/>
            <person name="Klenk H.P."/>
            <person name="Spring S."/>
            <person name="Loy A."/>
        </authorList>
    </citation>
    <scope>NUCLEOTIDE SEQUENCE [LARGE SCALE GENOMIC DNA]</scope>
    <source>
        <strain evidence="2">ATCC 19365 / DSM 765 / NCIMB 8382 / VKM B-1628</strain>
    </source>
</reference>
<dbReference type="EMBL" id="CP003108">
    <property type="protein sequence ID" value="AET70840.1"/>
    <property type="molecule type" value="Genomic_DNA"/>
</dbReference>
<evidence type="ECO:0000313" key="1">
    <source>
        <dbReference type="EMBL" id="AET70840.1"/>
    </source>
</evidence>
<dbReference type="InterPro" id="IPR013785">
    <property type="entry name" value="Aldolase_TIM"/>
</dbReference>
<organism evidence="1 2">
    <name type="scientific">Desulfosporosinus orientis (strain ATCC 19365 / DSM 765 / NCIMB 8382 / VKM B-1628 / Singapore I)</name>
    <name type="common">Desulfotomaculum orientis</name>
    <dbReference type="NCBI Taxonomy" id="768706"/>
    <lineage>
        <taxon>Bacteria</taxon>
        <taxon>Bacillati</taxon>
        <taxon>Bacillota</taxon>
        <taxon>Clostridia</taxon>
        <taxon>Eubacteriales</taxon>
        <taxon>Desulfitobacteriaceae</taxon>
        <taxon>Desulfosporosinus</taxon>
    </lineage>
</organism>
<dbReference type="PANTHER" id="PTHR35787:SF1">
    <property type="entry name" value="GLYCEROL UPTAKE OPERON ANTITERMINATOR REGULATORY PROTEIN"/>
    <property type="match status" value="1"/>
</dbReference>
<dbReference type="InterPro" id="IPR006699">
    <property type="entry name" value="GlpP"/>
</dbReference>
<dbReference type="STRING" id="768706.Desor_5466"/>
<dbReference type="Pfam" id="PF04309">
    <property type="entry name" value="G3P_antiterm"/>
    <property type="match status" value="1"/>
</dbReference>
<dbReference type="PIRSF" id="PIRSF016897">
    <property type="entry name" value="GlpP"/>
    <property type="match status" value="1"/>
</dbReference>
<dbReference type="Proteomes" id="UP000006346">
    <property type="component" value="Chromosome"/>
</dbReference>
<dbReference type="HOGENOM" id="CLU_111516_0_1_9"/>
<dbReference type="SUPFAM" id="SSF110391">
    <property type="entry name" value="GlpP-like"/>
    <property type="match status" value="1"/>
</dbReference>
<accession>G7WGA8</accession>
<sequence length="195" mass="21601">MISKMNFKEALIKSRIVPAVKHLEDLTEVLNIPGVSVVILIGGDINDLEGVLKVRSRYPEKSLLAHVDLIEGIGKDEAGMRYLKRLGLEGVVSVKWQLLRYAKENNLLTVQRLFLVDSEAIRTGLKVIKKVTPDAIEILPATVPKFAIEEFLKVTDLSILGGGLLRTAEDVHTALNNGLTAVTASRRNLWKLRLT</sequence>
<keyword evidence="2" id="KW-1185">Reference proteome</keyword>